<dbReference type="InterPro" id="IPR051678">
    <property type="entry name" value="AGP_Transferase"/>
</dbReference>
<accession>B6H8T3</accession>
<dbReference type="InterPro" id="IPR011009">
    <property type="entry name" value="Kinase-like_dom_sf"/>
</dbReference>
<dbReference type="EMBL" id="AM920431">
    <property type="protein sequence ID" value="CAP93287.1"/>
    <property type="molecule type" value="Genomic_DNA"/>
</dbReference>
<evidence type="ECO:0000259" key="1">
    <source>
        <dbReference type="Pfam" id="PF01636"/>
    </source>
</evidence>
<dbReference type="eggNOG" id="ENOG502SKQE">
    <property type="taxonomic scope" value="Eukaryota"/>
</dbReference>
<sequence>MHELAFFCFILFVYRSTRLSAWYCYLIFQHWGYYLQHSLGSAPFTFHAVPSCLFHHLPTRRIWAFVIQVSGWICSILVPAQLDWMSEPASGEDKKFQYPTPARISPRILAGTGMSKSESETQNEKTMEFDYLAEKKQEQKATAWLRLLSSRSPEILSMHLAKKHRPGETVSACLWKSGAFNICYRVRYDDGPDVIVRFAALGRTILRREKVQNEVATMKYIRNTTSITVPEVLGSGICWAGPYIVMSFLEGVPLSQLLKDPSIGKPVLNPQIRDRSLKRAYHEMAALILELSKHEFDSIGALGENERGFFIARRPLTFNMNELMVSANIPEEVFPSHTFRSATGYFKALAMQHLYHLRLQKRGAVISEEDCRKKFTARCLFLNITNKLCAEHPQEPFRLYCDDFRPSNVLIDLDASRISGVIDWEFTYAAPAEFTYVAPWWLLLQSPEDWEADLSQFLVRYLPRFNAFLKVLSRHEKELIEQQLLSESQRLSPRMEHSMETGLFWVCLAARYSSMFDEIYWTFIDHRYYGSFTSLDDRIQLLDEEQQQELNELVRLKTGQCTEDEESFDDHYPIDKLLVL</sequence>
<dbReference type="SUPFAM" id="SSF56112">
    <property type="entry name" value="Protein kinase-like (PK-like)"/>
    <property type="match status" value="1"/>
</dbReference>
<protein>
    <submittedName>
        <fullName evidence="2">Pc16g06170 protein</fullName>
    </submittedName>
</protein>
<reference evidence="2 3" key="1">
    <citation type="journal article" date="2008" name="Nat. Biotechnol.">
        <title>Genome sequencing and analysis of the filamentous fungus Penicillium chrysogenum.</title>
        <authorList>
            <person name="van den Berg M.A."/>
            <person name="Albang R."/>
            <person name="Albermann K."/>
            <person name="Badger J.H."/>
            <person name="Daran J.-M."/>
            <person name="Driessen A.J.M."/>
            <person name="Garcia-Estrada C."/>
            <person name="Fedorova N.D."/>
            <person name="Harris D.M."/>
            <person name="Heijne W.H.M."/>
            <person name="Joardar V.S."/>
            <person name="Kiel J.A.K.W."/>
            <person name="Kovalchuk A."/>
            <person name="Martin J.F."/>
            <person name="Nierman W.C."/>
            <person name="Nijland J.G."/>
            <person name="Pronk J.T."/>
            <person name="Roubos J.A."/>
            <person name="van der Klei I.J."/>
            <person name="van Peij N.N.M.E."/>
            <person name="Veenhuis M."/>
            <person name="von Doehren H."/>
            <person name="Wagner C."/>
            <person name="Wortman J.R."/>
            <person name="Bovenberg R.A.L."/>
        </authorList>
    </citation>
    <scope>NUCLEOTIDE SEQUENCE [LARGE SCALE GENOMIC DNA]</scope>
    <source>
        <strain evidence="3">ATCC 28089 / DSM 1075 / NRRL 1951 / Wisconsin 54-1255</strain>
    </source>
</reference>
<dbReference type="PANTHER" id="PTHR21310:SF37">
    <property type="entry name" value="AMINOGLYCOSIDE PHOSPHOTRANSFERASE DOMAIN-CONTAINING PROTEIN"/>
    <property type="match status" value="1"/>
</dbReference>
<keyword evidence="3" id="KW-1185">Reference proteome</keyword>
<dbReference type="VEuPathDB" id="FungiDB:PCH_Pc16g06170"/>
<gene>
    <name evidence="2" type="ORF">Pc16g06170</name>
    <name evidence="2" type="ORF">PCH_Pc16g06170</name>
</gene>
<feature type="domain" description="Aminoglycoside phosphotransferase" evidence="1">
    <location>
        <begin position="184"/>
        <end position="432"/>
    </location>
</feature>
<dbReference type="Proteomes" id="UP000000724">
    <property type="component" value="Contig Pc00c16"/>
</dbReference>
<dbReference type="InterPro" id="IPR002575">
    <property type="entry name" value="Aminoglycoside_PTrfase"/>
</dbReference>
<organism evidence="2 3">
    <name type="scientific">Penicillium rubens (strain ATCC 28089 / DSM 1075 / NRRL 1951 / Wisconsin 54-1255)</name>
    <name type="common">Penicillium chrysogenum</name>
    <dbReference type="NCBI Taxonomy" id="500485"/>
    <lineage>
        <taxon>Eukaryota</taxon>
        <taxon>Fungi</taxon>
        <taxon>Dikarya</taxon>
        <taxon>Ascomycota</taxon>
        <taxon>Pezizomycotina</taxon>
        <taxon>Eurotiomycetes</taxon>
        <taxon>Eurotiomycetidae</taxon>
        <taxon>Eurotiales</taxon>
        <taxon>Aspergillaceae</taxon>
        <taxon>Penicillium</taxon>
        <taxon>Penicillium chrysogenum species complex</taxon>
    </lineage>
</organism>
<dbReference type="PANTHER" id="PTHR21310">
    <property type="entry name" value="AMINOGLYCOSIDE PHOSPHOTRANSFERASE-RELATED-RELATED"/>
    <property type="match status" value="1"/>
</dbReference>
<name>B6H8T3_PENRW</name>
<dbReference type="BioCyc" id="PCHR:PC16G06170-MONOMER"/>
<dbReference type="HOGENOM" id="CLU_028906_4_0_1"/>
<dbReference type="OMA" id="FNMNELM"/>
<proteinExistence type="predicted"/>
<evidence type="ECO:0000313" key="3">
    <source>
        <dbReference type="Proteomes" id="UP000000724"/>
    </source>
</evidence>
<dbReference type="Gene3D" id="3.90.1200.10">
    <property type="match status" value="1"/>
</dbReference>
<evidence type="ECO:0000313" key="2">
    <source>
        <dbReference type="EMBL" id="CAP93287.1"/>
    </source>
</evidence>
<dbReference type="Pfam" id="PF01636">
    <property type="entry name" value="APH"/>
    <property type="match status" value="1"/>
</dbReference>
<dbReference type="AlphaFoldDB" id="B6H8T3"/>
<dbReference type="OrthoDB" id="5412996at2759"/>